<dbReference type="PRINTS" id="PR00035">
    <property type="entry name" value="HTHGNTR"/>
</dbReference>
<dbReference type="InterPro" id="IPR011711">
    <property type="entry name" value="GntR_C"/>
</dbReference>
<dbReference type="Proteomes" id="UP000305888">
    <property type="component" value="Plasmid pD4M1C"/>
</dbReference>
<evidence type="ECO:0000313" key="6">
    <source>
        <dbReference type="Proteomes" id="UP000305888"/>
    </source>
</evidence>
<accession>A0A5B8G3C2</accession>
<gene>
    <name evidence="5" type="ORF">FDP22_22345</name>
</gene>
<dbReference type="InterPro" id="IPR008920">
    <property type="entry name" value="TF_FadR/GntR_C"/>
</dbReference>
<dbReference type="GO" id="GO:0003677">
    <property type="term" value="F:DNA binding"/>
    <property type="evidence" value="ECO:0007669"/>
    <property type="project" value="UniProtKB-KW"/>
</dbReference>
<evidence type="ECO:0000256" key="2">
    <source>
        <dbReference type="ARBA" id="ARBA00023125"/>
    </source>
</evidence>
<dbReference type="KEGG" id="ppru:FDP22_22345"/>
<keyword evidence="6" id="KW-1185">Reference proteome</keyword>
<name>A0A5B8G3C2_9RHOB</name>
<keyword evidence="5" id="KW-0614">Plasmid</keyword>
<evidence type="ECO:0000256" key="1">
    <source>
        <dbReference type="ARBA" id="ARBA00023015"/>
    </source>
</evidence>
<sequence length="239" mass="26590">MQTNPTGDRRLVKRKRMHEELVEMLSEDIRGGVFAVGDPLPSERELMEEFGVSRLTVREALGALEKSGLIAVRPGTRARVCEPSSDRLVELLSGTATFYISQPEGLRNFQDVRTLVETGLARMAAERARPEDITALGALLEANRASVGDTARFARTDMDFHLAIARIVGNPMLDAFYLAVDRWLHEVRLVTLAHEGQMQTAFAAHQQIFDAIRARDADRAFGAMRAHLLQVNSMHTPGR</sequence>
<dbReference type="SMART" id="SM00345">
    <property type="entry name" value="HTH_GNTR"/>
    <property type="match status" value="1"/>
</dbReference>
<dbReference type="Pfam" id="PF00392">
    <property type="entry name" value="GntR"/>
    <property type="match status" value="1"/>
</dbReference>
<dbReference type="AlphaFoldDB" id="A0A5B8G3C2"/>
<dbReference type="PANTHER" id="PTHR43537:SF5">
    <property type="entry name" value="UXU OPERON TRANSCRIPTIONAL REGULATOR"/>
    <property type="match status" value="1"/>
</dbReference>
<keyword evidence="2" id="KW-0238">DNA-binding</keyword>
<dbReference type="Pfam" id="PF07729">
    <property type="entry name" value="FCD"/>
    <property type="match status" value="1"/>
</dbReference>
<evidence type="ECO:0000259" key="4">
    <source>
        <dbReference type="PROSITE" id="PS50949"/>
    </source>
</evidence>
<dbReference type="InterPro" id="IPR036388">
    <property type="entry name" value="WH-like_DNA-bd_sf"/>
</dbReference>
<dbReference type="SUPFAM" id="SSF48008">
    <property type="entry name" value="GntR ligand-binding domain-like"/>
    <property type="match status" value="1"/>
</dbReference>
<proteinExistence type="predicted"/>
<keyword evidence="1" id="KW-0805">Transcription regulation</keyword>
<geneLocation type="plasmid" evidence="6">
    <name>pd4m1c</name>
</geneLocation>
<reference evidence="5 6" key="1">
    <citation type="submission" date="2019-06" db="EMBL/GenBank/DDBJ databases">
        <title>Genome sequence of Rhodobacteraceae bacterium D4M1.</title>
        <authorList>
            <person name="Cao J."/>
        </authorList>
    </citation>
    <scope>NUCLEOTIDE SEQUENCE [LARGE SCALE GENOMIC DNA]</scope>
    <source>
        <strain evidence="5 6">D4M1</strain>
        <plasmid evidence="6">pd4m1c</plasmid>
    </source>
</reference>
<dbReference type="Gene3D" id="1.20.120.530">
    <property type="entry name" value="GntR ligand-binding domain-like"/>
    <property type="match status" value="1"/>
</dbReference>
<dbReference type="PROSITE" id="PS50949">
    <property type="entry name" value="HTH_GNTR"/>
    <property type="match status" value="1"/>
</dbReference>
<organism evidence="5 6">
    <name type="scientific">Paroceanicella profunda</name>
    <dbReference type="NCBI Taxonomy" id="2579971"/>
    <lineage>
        <taxon>Bacteria</taxon>
        <taxon>Pseudomonadati</taxon>
        <taxon>Pseudomonadota</taxon>
        <taxon>Alphaproteobacteria</taxon>
        <taxon>Rhodobacterales</taxon>
        <taxon>Paracoccaceae</taxon>
        <taxon>Paroceanicella</taxon>
    </lineage>
</organism>
<dbReference type="SMART" id="SM00895">
    <property type="entry name" value="FCD"/>
    <property type="match status" value="1"/>
</dbReference>
<feature type="domain" description="HTH gntR-type" evidence="4">
    <location>
        <begin position="15"/>
        <end position="83"/>
    </location>
</feature>
<dbReference type="RefSeq" id="WP_138576965.1">
    <property type="nucleotide sequence ID" value="NZ_CP040821.1"/>
</dbReference>
<dbReference type="PANTHER" id="PTHR43537">
    <property type="entry name" value="TRANSCRIPTIONAL REGULATOR, GNTR FAMILY"/>
    <property type="match status" value="1"/>
</dbReference>
<dbReference type="GO" id="GO:0003700">
    <property type="term" value="F:DNA-binding transcription factor activity"/>
    <property type="evidence" value="ECO:0007669"/>
    <property type="project" value="InterPro"/>
</dbReference>
<dbReference type="EMBL" id="CP040821">
    <property type="protein sequence ID" value="QDL94614.1"/>
    <property type="molecule type" value="Genomic_DNA"/>
</dbReference>
<dbReference type="CDD" id="cd07377">
    <property type="entry name" value="WHTH_GntR"/>
    <property type="match status" value="1"/>
</dbReference>
<protein>
    <submittedName>
        <fullName evidence="5">FCD domain-containing protein</fullName>
    </submittedName>
</protein>
<evidence type="ECO:0000256" key="3">
    <source>
        <dbReference type="ARBA" id="ARBA00023163"/>
    </source>
</evidence>
<keyword evidence="3" id="KW-0804">Transcription</keyword>
<dbReference type="OrthoDB" id="9028214at2"/>
<dbReference type="SUPFAM" id="SSF46785">
    <property type="entry name" value="Winged helix' DNA-binding domain"/>
    <property type="match status" value="1"/>
</dbReference>
<dbReference type="Gene3D" id="1.10.10.10">
    <property type="entry name" value="Winged helix-like DNA-binding domain superfamily/Winged helix DNA-binding domain"/>
    <property type="match status" value="1"/>
</dbReference>
<evidence type="ECO:0000313" key="5">
    <source>
        <dbReference type="EMBL" id="QDL94614.1"/>
    </source>
</evidence>
<dbReference type="InterPro" id="IPR036390">
    <property type="entry name" value="WH_DNA-bd_sf"/>
</dbReference>
<dbReference type="InterPro" id="IPR000524">
    <property type="entry name" value="Tscrpt_reg_HTH_GntR"/>
</dbReference>